<organism evidence="1">
    <name type="scientific">marine metagenome</name>
    <dbReference type="NCBI Taxonomy" id="408172"/>
    <lineage>
        <taxon>unclassified sequences</taxon>
        <taxon>metagenomes</taxon>
        <taxon>ecological metagenomes</taxon>
    </lineage>
</organism>
<dbReference type="EMBL" id="UINC01031074">
    <property type="protein sequence ID" value="SVB16536.1"/>
    <property type="molecule type" value="Genomic_DNA"/>
</dbReference>
<dbReference type="InterPro" id="IPR005500">
    <property type="entry name" value="DUF309"/>
</dbReference>
<dbReference type="AlphaFoldDB" id="A0A382BRU3"/>
<dbReference type="SUPFAM" id="SSF140663">
    <property type="entry name" value="TTHA0068-like"/>
    <property type="match status" value="1"/>
</dbReference>
<dbReference type="Pfam" id="PF03745">
    <property type="entry name" value="DUF309"/>
    <property type="match status" value="1"/>
</dbReference>
<accession>A0A382BRU3</accession>
<reference evidence="1" key="1">
    <citation type="submission" date="2018-05" db="EMBL/GenBank/DDBJ databases">
        <authorList>
            <person name="Lanie J.A."/>
            <person name="Ng W.-L."/>
            <person name="Kazmierczak K.M."/>
            <person name="Andrzejewski T.M."/>
            <person name="Davidsen T.M."/>
            <person name="Wayne K.J."/>
            <person name="Tettelin H."/>
            <person name="Glass J.I."/>
            <person name="Rusch D."/>
            <person name="Podicherti R."/>
            <person name="Tsui H.-C.T."/>
            <person name="Winkler M.E."/>
        </authorList>
    </citation>
    <scope>NUCLEOTIDE SEQUENCE</scope>
</reference>
<dbReference type="PANTHER" id="PTHR34796">
    <property type="entry name" value="EXPRESSED PROTEIN"/>
    <property type="match status" value="1"/>
</dbReference>
<sequence length="107" mass="12742">MEAYHNGQFYVAHEFWEDLWSDFYLEDKRFIQGLIQLSVSFVHLENGNLKGAKSLMRKCLEKFNDYSGVQRDIDVDSLKQKLKIIQEEYEITKNTTVFNYNLIPELI</sequence>
<proteinExistence type="predicted"/>
<dbReference type="Gene3D" id="1.10.3450.10">
    <property type="entry name" value="TTHA0068-like"/>
    <property type="match status" value="1"/>
</dbReference>
<dbReference type="PANTHER" id="PTHR34796:SF1">
    <property type="entry name" value="EXPRESSED PROTEIN"/>
    <property type="match status" value="1"/>
</dbReference>
<protein>
    <recommendedName>
        <fullName evidence="2">DUF309 domain-containing protein</fullName>
    </recommendedName>
</protein>
<gene>
    <name evidence="1" type="ORF">METZ01_LOCUS169390</name>
</gene>
<evidence type="ECO:0008006" key="2">
    <source>
        <dbReference type="Google" id="ProtNLM"/>
    </source>
</evidence>
<evidence type="ECO:0000313" key="1">
    <source>
        <dbReference type="EMBL" id="SVB16536.1"/>
    </source>
</evidence>
<dbReference type="InterPro" id="IPR023203">
    <property type="entry name" value="TTHA0068_sf"/>
</dbReference>
<name>A0A382BRU3_9ZZZZ</name>